<comment type="catalytic activity">
    <reaction evidence="1">
        <text>ATP + protein L-histidine = ADP + protein N-phospho-L-histidine.</text>
        <dbReference type="EC" id="2.7.13.3"/>
    </reaction>
</comment>
<sequence>MAAGEEQSGLSNPAGQLWASLNSATRLDQSLPDLPPGGIDDASFRLLADNLPTLAWIANGDGYIVWFNRRWHDYCGTTPDQMEGWGWQTVHHPDVLPGVLERWRRSIGEGSPFEMIYPLRGADGVYRPFLARAAPVLDASGKVVRWLGKNSDVSAQIRVEAALRESEARFRNMADNAPVMMWVTDASGACTYLNREWFEFTGQTAQEALGLGWLDATHPDDRPEAERTFLAANARREPFRMEYRLRRRDGSYRWAIDAAAPRFSDDGSFCGYIGSVLDIEERHETEDRLKEAEERLRLATEAAEVGFWDLDLLNDVLVWPPIVKAMFGISADVPVSMEDFSKGLHPEDLEPTTTALQAACDPRQRALYDVEYRTIGKEDGVERWVAAKGRGLFDAQGRCTRVIGTAIDITARKKTEAELQDLNQRLETRVARAIDEKRQAEEALRQSQKLEAIGKLTGGVAHDFNNLLQVIAGNLELLADSIDDPRARRRLDHAQDAVRRGAKLAGQLLAFGRRTPLEPKVINAGKLVRGLDDMLRRTLGDEIEVETTISGGLWNTHADPMQLENAILNLAINARDAMNGSGKLTIEVGNAFLDDDYARLHSDVSAGQYVMIAVTDTGSGISPELIDQVFEPFFSTKPEGQGTGLGLSMVYGFAKQSHGHVKIYSEVAQGTSVKMYLPRSTQREDAPVVRDDAPLVGGRETILVVEDNESVRSTVVDMLSGLGYHVLKAGDAASALAVIESGASIDLLFTDVVMPGPLRSPELARKAKDRLPRIAVLFTSGYTENAIVHGGRLDEGVSLISKPYTRDALARKLRQLLDGRPAPRPQDEDGAKRAASPAGDGPPPRLRILVVEDEGLVRLLATDMLEEMGHEVFEAANAEDALRLLEAERYDVLFTDLGLPGMGGGELAGHALRLRPEIAIIFASGRPLTDGDAPDEVLARSIQISKPYTASDLAAKLTLRTDME</sequence>
<dbReference type="Gene3D" id="2.10.70.100">
    <property type="match status" value="1"/>
</dbReference>
<dbReference type="PANTHER" id="PTHR43304">
    <property type="entry name" value="PHYTOCHROME-LIKE PROTEIN CPH1"/>
    <property type="match status" value="1"/>
</dbReference>
<feature type="modified residue" description="4-aspartylphosphate" evidence="6">
    <location>
        <position position="896"/>
    </location>
</feature>
<dbReference type="AlphaFoldDB" id="T0I9Z2"/>
<dbReference type="CDD" id="cd00082">
    <property type="entry name" value="HisKA"/>
    <property type="match status" value="1"/>
</dbReference>
<dbReference type="InterPro" id="IPR001610">
    <property type="entry name" value="PAC"/>
</dbReference>
<keyword evidence="4" id="KW-0808">Transferase</keyword>
<gene>
    <name evidence="13" type="ORF">L288_11145</name>
</gene>
<feature type="domain" description="Response regulatory" evidence="10">
    <location>
        <begin position="701"/>
        <end position="817"/>
    </location>
</feature>
<dbReference type="InterPro" id="IPR003661">
    <property type="entry name" value="HisK_dim/P_dom"/>
</dbReference>
<evidence type="ECO:0000313" key="13">
    <source>
        <dbReference type="EMBL" id="EQB06399.1"/>
    </source>
</evidence>
<dbReference type="Pfam" id="PF02518">
    <property type="entry name" value="HATPase_c"/>
    <property type="match status" value="1"/>
</dbReference>
<dbReference type="SMART" id="SM00387">
    <property type="entry name" value="HATPase_c"/>
    <property type="match status" value="1"/>
</dbReference>
<feature type="domain" description="PAC" evidence="12">
    <location>
        <begin position="109"/>
        <end position="165"/>
    </location>
</feature>
<dbReference type="PROSITE" id="PS50110">
    <property type="entry name" value="RESPONSE_REGULATORY"/>
    <property type="match status" value="2"/>
</dbReference>
<accession>T0I9Z2</accession>
<dbReference type="SMART" id="SM00388">
    <property type="entry name" value="HisKA"/>
    <property type="match status" value="1"/>
</dbReference>
<evidence type="ECO:0000256" key="5">
    <source>
        <dbReference type="ARBA" id="ARBA00022777"/>
    </source>
</evidence>
<feature type="modified residue" description="4-aspartylphosphate" evidence="6">
    <location>
        <position position="751"/>
    </location>
</feature>
<dbReference type="InterPro" id="IPR003594">
    <property type="entry name" value="HATPase_dom"/>
</dbReference>
<evidence type="ECO:0000256" key="7">
    <source>
        <dbReference type="SAM" id="Coils"/>
    </source>
</evidence>
<evidence type="ECO:0000256" key="4">
    <source>
        <dbReference type="ARBA" id="ARBA00022679"/>
    </source>
</evidence>
<dbReference type="InterPro" id="IPR052162">
    <property type="entry name" value="Sensor_kinase/Photoreceptor"/>
</dbReference>
<dbReference type="InterPro" id="IPR036890">
    <property type="entry name" value="HATPase_C_sf"/>
</dbReference>
<feature type="region of interest" description="Disordered" evidence="8">
    <location>
        <begin position="816"/>
        <end position="845"/>
    </location>
</feature>
<dbReference type="SUPFAM" id="SSF47384">
    <property type="entry name" value="Homodimeric domain of signal transducing histidine kinase"/>
    <property type="match status" value="1"/>
</dbReference>
<dbReference type="SMART" id="SM00448">
    <property type="entry name" value="REC"/>
    <property type="match status" value="2"/>
</dbReference>
<evidence type="ECO:0000259" key="12">
    <source>
        <dbReference type="PROSITE" id="PS50113"/>
    </source>
</evidence>
<proteinExistence type="predicted"/>
<feature type="domain" description="Histidine kinase" evidence="9">
    <location>
        <begin position="459"/>
        <end position="681"/>
    </location>
</feature>
<dbReference type="Gene3D" id="3.30.565.10">
    <property type="entry name" value="Histidine kinase-like ATPase, C-terminal domain"/>
    <property type="match status" value="1"/>
</dbReference>
<dbReference type="SUPFAM" id="SSF55874">
    <property type="entry name" value="ATPase domain of HSP90 chaperone/DNA topoisomerase II/histidine kinase"/>
    <property type="match status" value="1"/>
</dbReference>
<evidence type="ECO:0000256" key="2">
    <source>
        <dbReference type="ARBA" id="ARBA00012438"/>
    </source>
</evidence>
<dbReference type="CDD" id="cd18161">
    <property type="entry name" value="REC_hyHK_blue-like"/>
    <property type="match status" value="1"/>
</dbReference>
<evidence type="ECO:0000259" key="10">
    <source>
        <dbReference type="PROSITE" id="PS50110"/>
    </source>
</evidence>
<dbReference type="InterPro" id="IPR011006">
    <property type="entry name" value="CheY-like_superfamily"/>
</dbReference>
<protein>
    <recommendedName>
        <fullName evidence="2">histidine kinase</fullName>
        <ecNumber evidence="2">2.7.13.3</ecNumber>
    </recommendedName>
</protein>
<comment type="caution">
    <text evidence="13">The sequence shown here is derived from an EMBL/GenBank/DDBJ whole genome shotgun (WGS) entry which is preliminary data.</text>
</comment>
<evidence type="ECO:0000313" key="14">
    <source>
        <dbReference type="Proteomes" id="UP000015525"/>
    </source>
</evidence>
<evidence type="ECO:0000256" key="1">
    <source>
        <dbReference type="ARBA" id="ARBA00000085"/>
    </source>
</evidence>
<keyword evidence="5" id="KW-0418">Kinase</keyword>
<keyword evidence="7" id="KW-0175">Coiled coil</keyword>
<feature type="domain" description="Response regulatory" evidence="10">
    <location>
        <begin position="847"/>
        <end position="961"/>
    </location>
</feature>
<feature type="domain" description="PAC" evidence="12">
    <location>
        <begin position="368"/>
        <end position="421"/>
    </location>
</feature>
<dbReference type="SUPFAM" id="SSF52172">
    <property type="entry name" value="CheY-like"/>
    <property type="match status" value="2"/>
</dbReference>
<dbReference type="InterPro" id="IPR004358">
    <property type="entry name" value="Sig_transdc_His_kin-like_C"/>
</dbReference>
<evidence type="ECO:0000259" key="9">
    <source>
        <dbReference type="PROSITE" id="PS50109"/>
    </source>
</evidence>
<evidence type="ECO:0000256" key="3">
    <source>
        <dbReference type="ARBA" id="ARBA00022553"/>
    </source>
</evidence>
<dbReference type="PRINTS" id="PR00344">
    <property type="entry name" value="BCTRLSENSOR"/>
</dbReference>
<dbReference type="InterPro" id="IPR000014">
    <property type="entry name" value="PAS"/>
</dbReference>
<feature type="domain" description="PAS" evidence="11">
    <location>
        <begin position="40"/>
        <end position="110"/>
    </location>
</feature>
<dbReference type="InterPro" id="IPR035965">
    <property type="entry name" value="PAS-like_dom_sf"/>
</dbReference>
<dbReference type="SUPFAM" id="SSF55785">
    <property type="entry name" value="PYP-like sensor domain (PAS domain)"/>
    <property type="match status" value="3"/>
</dbReference>
<dbReference type="Gene3D" id="1.10.287.130">
    <property type="match status" value="1"/>
</dbReference>
<dbReference type="PATRIC" id="fig|1329909.3.peg.2153"/>
<dbReference type="SMART" id="SM00091">
    <property type="entry name" value="PAS"/>
    <property type="match status" value="3"/>
</dbReference>
<dbReference type="EC" id="2.7.13.3" evidence="2"/>
<dbReference type="Pfam" id="PF00072">
    <property type="entry name" value="Response_reg"/>
    <property type="match status" value="2"/>
</dbReference>
<dbReference type="InterPro" id="IPR000700">
    <property type="entry name" value="PAS-assoc_C"/>
</dbReference>
<evidence type="ECO:0000256" key="8">
    <source>
        <dbReference type="SAM" id="MobiDB-lite"/>
    </source>
</evidence>
<dbReference type="NCBIfam" id="TIGR00229">
    <property type="entry name" value="sensory_box"/>
    <property type="match status" value="3"/>
</dbReference>
<dbReference type="FunFam" id="3.30.450.20:FF:000099">
    <property type="entry name" value="Sensory box sensor histidine kinase"/>
    <property type="match status" value="2"/>
</dbReference>
<dbReference type="RefSeq" id="WP_021238484.1">
    <property type="nucleotide sequence ID" value="NZ_ATHO01000098.1"/>
</dbReference>
<dbReference type="PANTHER" id="PTHR43304:SF1">
    <property type="entry name" value="PAC DOMAIN-CONTAINING PROTEIN"/>
    <property type="match status" value="1"/>
</dbReference>
<dbReference type="GO" id="GO:0000155">
    <property type="term" value="F:phosphorelay sensor kinase activity"/>
    <property type="evidence" value="ECO:0007669"/>
    <property type="project" value="InterPro"/>
</dbReference>
<dbReference type="InterPro" id="IPR005467">
    <property type="entry name" value="His_kinase_dom"/>
</dbReference>
<keyword evidence="3 6" id="KW-0597">Phosphoprotein</keyword>
<keyword evidence="14" id="KW-1185">Reference proteome</keyword>
<feature type="domain" description="PAS" evidence="11">
    <location>
        <begin position="292"/>
        <end position="363"/>
    </location>
</feature>
<dbReference type="InterPro" id="IPR036097">
    <property type="entry name" value="HisK_dim/P_sf"/>
</dbReference>
<feature type="domain" description="PAS" evidence="11">
    <location>
        <begin position="166"/>
        <end position="237"/>
    </location>
</feature>
<evidence type="ECO:0000259" key="11">
    <source>
        <dbReference type="PROSITE" id="PS50112"/>
    </source>
</evidence>
<dbReference type="InterPro" id="IPR013655">
    <property type="entry name" value="PAS_fold_3"/>
</dbReference>
<dbReference type="Gene3D" id="3.40.50.2300">
    <property type="match status" value="2"/>
</dbReference>
<dbReference type="PROSITE" id="PS50112">
    <property type="entry name" value="PAS"/>
    <property type="match status" value="3"/>
</dbReference>
<feature type="domain" description="PAC" evidence="12">
    <location>
        <begin position="239"/>
        <end position="291"/>
    </location>
</feature>
<dbReference type="PROSITE" id="PS50109">
    <property type="entry name" value="HIS_KIN"/>
    <property type="match status" value="1"/>
</dbReference>
<dbReference type="EMBL" id="ATHO01000098">
    <property type="protein sequence ID" value="EQB06399.1"/>
    <property type="molecule type" value="Genomic_DNA"/>
</dbReference>
<dbReference type="PROSITE" id="PS50113">
    <property type="entry name" value="PAC"/>
    <property type="match status" value="3"/>
</dbReference>
<evidence type="ECO:0000256" key="6">
    <source>
        <dbReference type="PROSITE-ProRule" id="PRU00169"/>
    </source>
</evidence>
<organism evidence="13 14">
    <name type="scientific">Sphingobium quisquiliarum P25</name>
    <dbReference type="NCBI Taxonomy" id="1329909"/>
    <lineage>
        <taxon>Bacteria</taxon>
        <taxon>Pseudomonadati</taxon>
        <taxon>Pseudomonadota</taxon>
        <taxon>Alphaproteobacteria</taxon>
        <taxon>Sphingomonadales</taxon>
        <taxon>Sphingomonadaceae</taxon>
        <taxon>Sphingobium</taxon>
    </lineage>
</organism>
<dbReference type="InterPro" id="IPR001789">
    <property type="entry name" value="Sig_transdc_resp-reg_receiver"/>
</dbReference>
<dbReference type="CDD" id="cd00130">
    <property type="entry name" value="PAS"/>
    <property type="match status" value="3"/>
</dbReference>
<name>T0I9Z2_9SPHN</name>
<dbReference type="Pfam" id="PF00512">
    <property type="entry name" value="HisKA"/>
    <property type="match status" value="1"/>
</dbReference>
<dbReference type="Pfam" id="PF08447">
    <property type="entry name" value="PAS_3"/>
    <property type="match status" value="3"/>
</dbReference>
<dbReference type="Proteomes" id="UP000015525">
    <property type="component" value="Unassembled WGS sequence"/>
</dbReference>
<dbReference type="Gene3D" id="3.30.450.20">
    <property type="entry name" value="PAS domain"/>
    <property type="match status" value="3"/>
</dbReference>
<reference evidence="13 14" key="1">
    <citation type="journal article" date="2013" name="Genome Announc.">
        <title>Draft Genome Sequence of Sphingobium quisquiliarum Strain P25T, a Novel Hexachlorocyclohexane (HCH)-Degrading Bacterium Isolated from an HCH Dumpsite.</title>
        <authorList>
            <person name="Kumar Singh A."/>
            <person name="Sangwan N."/>
            <person name="Sharma A."/>
            <person name="Gupta V."/>
            <person name="Khurana J.P."/>
            <person name="Lal R."/>
        </authorList>
    </citation>
    <scope>NUCLEOTIDE SEQUENCE [LARGE SCALE GENOMIC DNA]</scope>
    <source>
        <strain evidence="13 14">P25</strain>
    </source>
</reference>
<dbReference type="SMART" id="SM00086">
    <property type="entry name" value="PAC"/>
    <property type="match status" value="3"/>
</dbReference>
<feature type="coiled-coil region" evidence="7">
    <location>
        <begin position="412"/>
        <end position="453"/>
    </location>
</feature>